<evidence type="ECO:0000313" key="2">
    <source>
        <dbReference type="EMBL" id="KPL83887.1"/>
    </source>
</evidence>
<organism evidence="2 3">
    <name type="scientific">Thermanaerothrix daxensis</name>
    <dbReference type="NCBI Taxonomy" id="869279"/>
    <lineage>
        <taxon>Bacteria</taxon>
        <taxon>Bacillati</taxon>
        <taxon>Chloroflexota</taxon>
        <taxon>Anaerolineae</taxon>
        <taxon>Anaerolineales</taxon>
        <taxon>Anaerolineaceae</taxon>
        <taxon>Thermanaerothrix</taxon>
    </lineage>
</organism>
<dbReference type="EMBL" id="LGKO01000002">
    <property type="protein sequence ID" value="KPL83887.1"/>
    <property type="molecule type" value="Genomic_DNA"/>
</dbReference>
<dbReference type="STRING" id="869279.SE15_01265"/>
<evidence type="ECO:0000313" key="3">
    <source>
        <dbReference type="Proteomes" id="UP000050544"/>
    </source>
</evidence>
<keyword evidence="1" id="KW-0812">Transmembrane</keyword>
<keyword evidence="1" id="KW-0472">Membrane</keyword>
<evidence type="ECO:0000256" key="1">
    <source>
        <dbReference type="SAM" id="Phobius"/>
    </source>
</evidence>
<dbReference type="RefSeq" id="WP_054520288.1">
    <property type="nucleotide sequence ID" value="NZ_LGKO01000002.1"/>
</dbReference>
<proteinExistence type="predicted"/>
<feature type="transmembrane region" description="Helical" evidence="1">
    <location>
        <begin position="101"/>
        <end position="121"/>
    </location>
</feature>
<reference evidence="2 3" key="1">
    <citation type="submission" date="2015-07" db="EMBL/GenBank/DDBJ databases">
        <title>Whole genome sequence of Thermanaerothrix daxensis DSM 23592.</title>
        <authorList>
            <person name="Hemp J."/>
            <person name="Ward L.M."/>
            <person name="Pace L.A."/>
            <person name="Fischer W.W."/>
        </authorList>
    </citation>
    <scope>NUCLEOTIDE SEQUENCE [LARGE SCALE GENOMIC DNA]</scope>
    <source>
        <strain evidence="2 3">GNS-1</strain>
    </source>
</reference>
<keyword evidence="1" id="KW-1133">Transmembrane helix</keyword>
<dbReference type="AlphaFoldDB" id="A0A0P6YFZ0"/>
<name>A0A0P6YFZ0_9CHLR</name>
<keyword evidence="3" id="KW-1185">Reference proteome</keyword>
<comment type="caution">
    <text evidence="2">The sequence shown here is derived from an EMBL/GenBank/DDBJ whole genome shotgun (WGS) entry which is preliminary data.</text>
</comment>
<accession>A0A0P6YFZ0</accession>
<dbReference type="Proteomes" id="UP000050544">
    <property type="component" value="Unassembled WGS sequence"/>
</dbReference>
<sequence>MVKILWRTLLILATATSIALLFYHAVNAGWLSPLAFRSVITVNREGESGFERRFDASRFRGSETSTAPFTREFGDPEAFEGREFRGRISLARGVDEMGRSLVWILLITAAVVMFQLLIRVASRHLHRQRA</sequence>
<protein>
    <submittedName>
        <fullName evidence="2">Uncharacterized protein</fullName>
    </submittedName>
</protein>
<gene>
    <name evidence="2" type="ORF">SE15_01265</name>
</gene>